<dbReference type="GO" id="GO:0006235">
    <property type="term" value="P:dTTP biosynthetic process"/>
    <property type="evidence" value="ECO:0007669"/>
    <property type="project" value="TreeGrafter"/>
</dbReference>
<keyword evidence="2" id="KW-0547">Nucleotide-binding</keyword>
<dbReference type="GO" id="GO:0004798">
    <property type="term" value="F:dTMP kinase activity"/>
    <property type="evidence" value="ECO:0007669"/>
    <property type="project" value="TreeGrafter"/>
</dbReference>
<reference evidence="5" key="2">
    <citation type="submission" date="2023-05" db="EMBL/GenBank/DDBJ databases">
        <authorList>
            <person name="Fouks B."/>
        </authorList>
    </citation>
    <scope>NUCLEOTIDE SEQUENCE</scope>
    <source>
        <strain evidence="5">Stay&amp;Tobe</strain>
        <tissue evidence="5">Testes</tissue>
    </source>
</reference>
<keyword evidence="3" id="KW-0067">ATP-binding</keyword>
<dbReference type="GO" id="GO:0006233">
    <property type="term" value="P:dTDP biosynthetic process"/>
    <property type="evidence" value="ECO:0007669"/>
    <property type="project" value="TreeGrafter"/>
</dbReference>
<proteinExistence type="inferred from homology"/>
<reference evidence="5" key="1">
    <citation type="journal article" date="2023" name="IScience">
        <title>Live-bearing cockroach genome reveals convergent evolutionary mechanisms linked to viviparity in insects and beyond.</title>
        <authorList>
            <person name="Fouks B."/>
            <person name="Harrison M.C."/>
            <person name="Mikhailova A.A."/>
            <person name="Marchal E."/>
            <person name="English S."/>
            <person name="Carruthers M."/>
            <person name="Jennings E.C."/>
            <person name="Chiamaka E.L."/>
            <person name="Frigard R.A."/>
            <person name="Pippel M."/>
            <person name="Attardo G.M."/>
            <person name="Benoit J.B."/>
            <person name="Bornberg-Bauer E."/>
            <person name="Tobe S.S."/>
        </authorList>
    </citation>
    <scope>NUCLEOTIDE SEQUENCE</scope>
    <source>
        <strain evidence="5">Stay&amp;Tobe</strain>
    </source>
</reference>
<dbReference type="SUPFAM" id="SSF52540">
    <property type="entry name" value="P-loop containing nucleoside triphosphate hydrolases"/>
    <property type="match status" value="1"/>
</dbReference>
<sequence length="288" mass="33191">MWICFLSCFITLTCICGFNWRYLHPRLIADSFSRITTKMAEGMPQFSSIYHSLESVLNFFKSTQFCQVEQVEKLLHIFKENYNEDAQPTSQRLHPFIVVEGLDGSGKSTIVKKLKSKINAETLSTPPGCLMELRSWFDDQASDVRRAYYSLGNYIVGQQVESLVQACPVIMDRFWHSTAAYAIADEVKDMEQDLPPVDDSVYKWPDDLTKPDIVLFLNVSEYHRLQRHAGRNTTNTLEEQELAANTLWRKNVVEAHKRVWNVSMEVVNANRYPNKVIAQCLEIITPLL</sequence>
<dbReference type="EMBL" id="JASPKZ010002710">
    <property type="protein sequence ID" value="KAJ9594874.1"/>
    <property type="molecule type" value="Genomic_DNA"/>
</dbReference>
<dbReference type="GO" id="GO:0005524">
    <property type="term" value="F:ATP binding"/>
    <property type="evidence" value="ECO:0007669"/>
    <property type="project" value="UniProtKB-KW"/>
</dbReference>
<comment type="similarity">
    <text evidence="1">Belongs to the thymidylate kinase family.</text>
</comment>
<dbReference type="AlphaFoldDB" id="A0AAD8A9C9"/>
<dbReference type="Pfam" id="PF02223">
    <property type="entry name" value="Thymidylate_kin"/>
    <property type="match status" value="1"/>
</dbReference>
<keyword evidence="6" id="KW-1185">Reference proteome</keyword>
<organism evidence="5 6">
    <name type="scientific">Diploptera punctata</name>
    <name type="common">Pacific beetle cockroach</name>
    <dbReference type="NCBI Taxonomy" id="6984"/>
    <lineage>
        <taxon>Eukaryota</taxon>
        <taxon>Metazoa</taxon>
        <taxon>Ecdysozoa</taxon>
        <taxon>Arthropoda</taxon>
        <taxon>Hexapoda</taxon>
        <taxon>Insecta</taxon>
        <taxon>Pterygota</taxon>
        <taxon>Neoptera</taxon>
        <taxon>Polyneoptera</taxon>
        <taxon>Dictyoptera</taxon>
        <taxon>Blattodea</taxon>
        <taxon>Blaberoidea</taxon>
        <taxon>Blaberidae</taxon>
        <taxon>Diplopterinae</taxon>
        <taxon>Diploptera</taxon>
    </lineage>
</organism>
<gene>
    <name evidence="5" type="ORF">L9F63_013835</name>
</gene>
<dbReference type="GO" id="GO:0004550">
    <property type="term" value="F:nucleoside diphosphate kinase activity"/>
    <property type="evidence" value="ECO:0007669"/>
    <property type="project" value="TreeGrafter"/>
</dbReference>
<evidence type="ECO:0000313" key="5">
    <source>
        <dbReference type="EMBL" id="KAJ9594874.1"/>
    </source>
</evidence>
<protein>
    <recommendedName>
        <fullName evidence="4">Thymidylate kinase-like domain-containing protein</fullName>
    </recommendedName>
</protein>
<dbReference type="PANTHER" id="PTHR10344:SF4">
    <property type="entry name" value="UMP-CMP KINASE 2, MITOCHONDRIAL"/>
    <property type="match status" value="1"/>
</dbReference>
<dbReference type="InterPro" id="IPR027417">
    <property type="entry name" value="P-loop_NTPase"/>
</dbReference>
<dbReference type="Proteomes" id="UP001233999">
    <property type="component" value="Unassembled WGS sequence"/>
</dbReference>
<evidence type="ECO:0000256" key="1">
    <source>
        <dbReference type="ARBA" id="ARBA00009776"/>
    </source>
</evidence>
<dbReference type="Gene3D" id="3.40.50.300">
    <property type="entry name" value="P-loop containing nucleotide triphosphate hydrolases"/>
    <property type="match status" value="1"/>
</dbReference>
<dbReference type="GO" id="GO:0006227">
    <property type="term" value="P:dUDP biosynthetic process"/>
    <property type="evidence" value="ECO:0007669"/>
    <property type="project" value="TreeGrafter"/>
</dbReference>
<dbReference type="PANTHER" id="PTHR10344">
    <property type="entry name" value="THYMIDYLATE KINASE"/>
    <property type="match status" value="1"/>
</dbReference>
<evidence type="ECO:0000256" key="3">
    <source>
        <dbReference type="ARBA" id="ARBA00022840"/>
    </source>
</evidence>
<evidence type="ECO:0000256" key="2">
    <source>
        <dbReference type="ARBA" id="ARBA00022741"/>
    </source>
</evidence>
<dbReference type="GO" id="GO:0005739">
    <property type="term" value="C:mitochondrion"/>
    <property type="evidence" value="ECO:0007669"/>
    <property type="project" value="TreeGrafter"/>
</dbReference>
<feature type="domain" description="Thymidylate kinase-like" evidence="4">
    <location>
        <begin position="99"/>
        <end position="257"/>
    </location>
</feature>
<comment type="caution">
    <text evidence="5">The sequence shown here is derived from an EMBL/GenBank/DDBJ whole genome shotgun (WGS) entry which is preliminary data.</text>
</comment>
<evidence type="ECO:0000313" key="6">
    <source>
        <dbReference type="Proteomes" id="UP001233999"/>
    </source>
</evidence>
<name>A0AAD8A9C9_DIPPU</name>
<accession>A0AAD8A9C9</accession>
<evidence type="ECO:0000259" key="4">
    <source>
        <dbReference type="Pfam" id="PF02223"/>
    </source>
</evidence>
<dbReference type="InterPro" id="IPR039430">
    <property type="entry name" value="Thymidylate_kin-like_dom"/>
</dbReference>